<dbReference type="InterPro" id="IPR002563">
    <property type="entry name" value="Flavin_Rdtase-like_dom"/>
</dbReference>
<dbReference type="InterPro" id="IPR050268">
    <property type="entry name" value="NADH-dep_flavin_reductase"/>
</dbReference>
<dbReference type="InterPro" id="IPR012349">
    <property type="entry name" value="Split_barrel_FMN-bd"/>
</dbReference>
<protein>
    <submittedName>
        <fullName evidence="5">Flavin reductase family protein</fullName>
        <ecNumber evidence="5">1.-.-.-</ecNumber>
    </submittedName>
</protein>
<gene>
    <name evidence="5" type="ORF">ABII15_02475</name>
</gene>
<dbReference type="GO" id="GO:0042602">
    <property type="term" value="F:riboflavin reductase (NADPH) activity"/>
    <property type="evidence" value="ECO:0007669"/>
    <property type="project" value="TreeGrafter"/>
</dbReference>
<proteinExistence type="inferred from homology"/>
<feature type="region of interest" description="Disordered" evidence="3">
    <location>
        <begin position="1"/>
        <end position="20"/>
    </location>
</feature>
<evidence type="ECO:0000256" key="3">
    <source>
        <dbReference type="SAM" id="MobiDB-lite"/>
    </source>
</evidence>
<evidence type="ECO:0000256" key="2">
    <source>
        <dbReference type="ARBA" id="ARBA00023002"/>
    </source>
</evidence>
<dbReference type="Gene3D" id="2.30.110.10">
    <property type="entry name" value="Electron Transport, Fmn-binding Protein, Chain A"/>
    <property type="match status" value="1"/>
</dbReference>
<dbReference type="AlphaFoldDB" id="A0AAU8ILR9"/>
<name>A0AAU8ILR9_9ACTN</name>
<dbReference type="KEGG" id="stac:ABII15_02475"/>
<dbReference type="SUPFAM" id="SSF50475">
    <property type="entry name" value="FMN-binding split barrel"/>
    <property type="match status" value="1"/>
</dbReference>
<comment type="similarity">
    <text evidence="1">Belongs to the non-flavoprotein flavin reductase family.</text>
</comment>
<dbReference type="Pfam" id="PF01613">
    <property type="entry name" value="Flavin_Reduct"/>
    <property type="match status" value="1"/>
</dbReference>
<feature type="domain" description="Flavin reductase like" evidence="4">
    <location>
        <begin position="33"/>
        <end position="178"/>
    </location>
</feature>
<reference evidence="5" key="1">
    <citation type="submission" date="2024-06" db="EMBL/GenBank/DDBJ databases">
        <title>Streptomyces sp. strain HUAS MG91 genome sequences.</title>
        <authorList>
            <person name="Mo P."/>
        </authorList>
    </citation>
    <scope>NUCLEOTIDE SEQUENCE</scope>
    <source>
        <strain evidence="5">HUAS MG91</strain>
    </source>
</reference>
<dbReference type="EMBL" id="CP159534">
    <property type="protein sequence ID" value="XCJ68896.1"/>
    <property type="molecule type" value="Genomic_DNA"/>
</dbReference>
<dbReference type="SMART" id="SM00903">
    <property type="entry name" value="Flavin_Reduct"/>
    <property type="match status" value="1"/>
</dbReference>
<keyword evidence="2 5" id="KW-0560">Oxidoreductase</keyword>
<dbReference type="RefSeq" id="WP_353940578.1">
    <property type="nucleotide sequence ID" value="NZ_CP159534.1"/>
</dbReference>
<accession>A0AAU8ILR9</accession>
<dbReference type="EC" id="1.-.-.-" evidence="5"/>
<dbReference type="PANTHER" id="PTHR30466:SF11">
    <property type="entry name" value="FLAVIN-DEPENDENT MONOOXYGENASE, REDUCTASE SUBUNIT HSAB"/>
    <property type="match status" value="1"/>
</dbReference>
<evidence type="ECO:0000313" key="5">
    <source>
        <dbReference type="EMBL" id="XCJ68896.1"/>
    </source>
</evidence>
<dbReference type="GO" id="GO:0010181">
    <property type="term" value="F:FMN binding"/>
    <property type="evidence" value="ECO:0007669"/>
    <property type="project" value="InterPro"/>
</dbReference>
<sequence>MTSPVAPPHIQRPLDFPAPASGRIDPDEFRAALGRFTTGVVAVTALHGIDSTPAGVVVNSFTSVSLDPALVLFCMARTSSSWPKIRTAERYCVNILGKNQREISTRLASPGGDKFRGLSWSTTPTGAPVLDGTPAWLECSTEAEYPAGDHDVVVARVHRIGGHGADAPLVFYRGAYGRLAD</sequence>
<evidence type="ECO:0000256" key="1">
    <source>
        <dbReference type="ARBA" id="ARBA00008898"/>
    </source>
</evidence>
<dbReference type="PANTHER" id="PTHR30466">
    <property type="entry name" value="FLAVIN REDUCTASE"/>
    <property type="match status" value="1"/>
</dbReference>
<evidence type="ECO:0000259" key="4">
    <source>
        <dbReference type="SMART" id="SM00903"/>
    </source>
</evidence>
<organism evidence="5">
    <name type="scientific">Streptomyces tabacisoli</name>
    <dbReference type="NCBI Taxonomy" id="3156398"/>
    <lineage>
        <taxon>Bacteria</taxon>
        <taxon>Bacillati</taxon>
        <taxon>Actinomycetota</taxon>
        <taxon>Actinomycetes</taxon>
        <taxon>Kitasatosporales</taxon>
        <taxon>Streptomycetaceae</taxon>
        <taxon>Streptomyces</taxon>
    </lineage>
</organism>